<evidence type="ECO:0000313" key="2">
    <source>
        <dbReference type="EMBL" id="ROL40940.1"/>
    </source>
</evidence>
<dbReference type="EMBL" id="RJVU01053075">
    <property type="protein sequence ID" value="ROL40940.1"/>
    <property type="molecule type" value="Genomic_DNA"/>
</dbReference>
<reference evidence="2 3" key="1">
    <citation type="submission" date="2018-10" db="EMBL/GenBank/DDBJ databases">
        <title>Genome assembly for a Yunnan-Guizhou Plateau 3E fish, Anabarilius grahami (Regan), and its evolutionary and genetic applications.</title>
        <authorList>
            <person name="Jiang W."/>
        </authorList>
    </citation>
    <scope>NUCLEOTIDE SEQUENCE [LARGE SCALE GENOMIC DNA]</scope>
    <source>
        <strain evidence="2">AG-KIZ</strain>
        <tissue evidence="2">Muscle</tissue>
    </source>
</reference>
<feature type="region of interest" description="Disordered" evidence="1">
    <location>
        <begin position="24"/>
        <end position="45"/>
    </location>
</feature>
<protein>
    <submittedName>
        <fullName evidence="2">Uncharacterized protein</fullName>
    </submittedName>
</protein>
<accession>A0A3N0Y4Z3</accession>
<keyword evidence="3" id="KW-1185">Reference proteome</keyword>
<dbReference type="Proteomes" id="UP000281406">
    <property type="component" value="Unassembled WGS sequence"/>
</dbReference>
<evidence type="ECO:0000256" key="1">
    <source>
        <dbReference type="SAM" id="MobiDB-lite"/>
    </source>
</evidence>
<proteinExistence type="predicted"/>
<sequence length="64" mass="6841">MLAGRARTGPPPILCGLAAPHSRLLKTSGQSGPRPPPIRRPKLDPSPRFAAVAEYLLLLFRVSA</sequence>
<comment type="caution">
    <text evidence="2">The sequence shown here is derived from an EMBL/GenBank/DDBJ whole genome shotgun (WGS) entry which is preliminary data.</text>
</comment>
<dbReference type="AlphaFoldDB" id="A0A3N0Y4Z3"/>
<gene>
    <name evidence="2" type="ORF">DPX16_11390</name>
</gene>
<name>A0A3N0Y4Z3_ANAGA</name>
<evidence type="ECO:0000313" key="3">
    <source>
        <dbReference type="Proteomes" id="UP000281406"/>
    </source>
</evidence>
<organism evidence="2 3">
    <name type="scientific">Anabarilius grahami</name>
    <name type="common">Kanglang fish</name>
    <name type="synonym">Barilius grahami</name>
    <dbReference type="NCBI Taxonomy" id="495550"/>
    <lineage>
        <taxon>Eukaryota</taxon>
        <taxon>Metazoa</taxon>
        <taxon>Chordata</taxon>
        <taxon>Craniata</taxon>
        <taxon>Vertebrata</taxon>
        <taxon>Euteleostomi</taxon>
        <taxon>Actinopterygii</taxon>
        <taxon>Neopterygii</taxon>
        <taxon>Teleostei</taxon>
        <taxon>Ostariophysi</taxon>
        <taxon>Cypriniformes</taxon>
        <taxon>Xenocyprididae</taxon>
        <taxon>Xenocypridinae</taxon>
        <taxon>Xenocypridinae incertae sedis</taxon>
        <taxon>Anabarilius</taxon>
    </lineage>
</organism>